<reference evidence="9 11" key="1">
    <citation type="journal article" date="2011" name="Science">
        <title>Comparative functional genomics of the fission yeasts.</title>
        <authorList>
            <person name="Rhind N."/>
            <person name="Chen Z."/>
            <person name="Yassour M."/>
            <person name="Thompson D.A."/>
            <person name="Haas B.J."/>
            <person name="Habib N."/>
            <person name="Wapinski I."/>
            <person name="Roy S."/>
            <person name="Lin M.F."/>
            <person name="Heiman D.I."/>
            <person name="Young S.K."/>
            <person name="Furuya K."/>
            <person name="Guo Y."/>
            <person name="Pidoux A."/>
            <person name="Chen H.M."/>
            <person name="Robbertse B."/>
            <person name="Goldberg J.M."/>
            <person name="Aoki K."/>
            <person name="Bayne E.H."/>
            <person name="Berlin A.M."/>
            <person name="Desjardins C.A."/>
            <person name="Dobbs E."/>
            <person name="Dukaj L."/>
            <person name="Fan L."/>
            <person name="FitzGerald M.G."/>
            <person name="French C."/>
            <person name="Gujja S."/>
            <person name="Hansen K."/>
            <person name="Keifenheim D."/>
            <person name="Levin J.Z."/>
            <person name="Mosher R.A."/>
            <person name="Mueller C.A."/>
            <person name="Pfiffner J."/>
            <person name="Priest M."/>
            <person name="Russ C."/>
            <person name="Smialowska A."/>
            <person name="Swoboda P."/>
            <person name="Sykes S.M."/>
            <person name="Vaughn M."/>
            <person name="Vengrova S."/>
            <person name="Yoder R."/>
            <person name="Zeng Q."/>
            <person name="Allshire R."/>
            <person name="Baulcombe D."/>
            <person name="Birren B.W."/>
            <person name="Brown W."/>
            <person name="Ekwall K."/>
            <person name="Kellis M."/>
            <person name="Leatherwood J."/>
            <person name="Levin H."/>
            <person name="Margalit H."/>
            <person name="Martienssen R."/>
            <person name="Nieduszynski C.A."/>
            <person name="Spatafora J.W."/>
            <person name="Friedman N."/>
            <person name="Dalgaard J.Z."/>
            <person name="Baumann P."/>
            <person name="Niki H."/>
            <person name="Regev A."/>
            <person name="Nusbaum C."/>
        </authorList>
    </citation>
    <scope>NUCLEOTIDE SEQUENCE [LARGE SCALE GENOMIC DNA]</scope>
    <source>
        <strain evidence="11">yFS275 / FY16936</strain>
    </source>
</reference>
<evidence type="ECO:0000259" key="8">
    <source>
        <dbReference type="Pfam" id="PF04003"/>
    </source>
</evidence>
<evidence type="ECO:0000256" key="7">
    <source>
        <dbReference type="PROSITE-ProRule" id="PRU00221"/>
    </source>
</evidence>
<organism evidence="9 11">
    <name type="scientific">Schizosaccharomyces japonicus (strain yFS275 / FY16936)</name>
    <name type="common">Fission yeast</name>
    <dbReference type="NCBI Taxonomy" id="402676"/>
    <lineage>
        <taxon>Eukaryota</taxon>
        <taxon>Fungi</taxon>
        <taxon>Dikarya</taxon>
        <taxon>Ascomycota</taxon>
        <taxon>Taphrinomycotina</taxon>
        <taxon>Schizosaccharomycetes</taxon>
        <taxon>Schizosaccharomycetales</taxon>
        <taxon>Schizosaccharomycetaceae</taxon>
        <taxon>Schizosaccharomyces</taxon>
    </lineage>
</organism>
<evidence type="ECO:0000256" key="6">
    <source>
        <dbReference type="ARBA" id="ARBA00023242"/>
    </source>
</evidence>
<dbReference type="PROSITE" id="PS50294">
    <property type="entry name" value="WD_REPEATS_REGION"/>
    <property type="match status" value="3"/>
</dbReference>
<keyword evidence="5" id="KW-0677">Repeat</keyword>
<feature type="repeat" description="WD" evidence="7">
    <location>
        <begin position="186"/>
        <end position="218"/>
    </location>
</feature>
<dbReference type="Pfam" id="PF00400">
    <property type="entry name" value="WD40"/>
    <property type="match status" value="6"/>
</dbReference>
<dbReference type="SUPFAM" id="SSF50969">
    <property type="entry name" value="YVTN repeat-like/Quinoprotein amine dehydrogenase"/>
    <property type="match status" value="1"/>
</dbReference>
<dbReference type="Pfam" id="PF04003">
    <property type="entry name" value="Utp12"/>
    <property type="match status" value="1"/>
</dbReference>
<evidence type="ECO:0000256" key="3">
    <source>
        <dbReference type="ARBA" id="ARBA00022553"/>
    </source>
</evidence>
<dbReference type="PANTHER" id="PTHR19858">
    <property type="entry name" value="WD40 REPEAT PROTEIN"/>
    <property type="match status" value="1"/>
</dbReference>
<evidence type="ECO:0000256" key="1">
    <source>
        <dbReference type="ARBA" id="ARBA00004604"/>
    </source>
</evidence>
<dbReference type="PANTHER" id="PTHR19858:SF0">
    <property type="entry name" value="PERIODIC TRYPTOPHAN PROTEIN 2 HOMOLOG"/>
    <property type="match status" value="1"/>
</dbReference>
<dbReference type="RefSeq" id="XP_002171849.1">
    <property type="nucleotide sequence ID" value="XM_002171813.2"/>
</dbReference>
<dbReference type="OrthoDB" id="3142434at2759"/>
<dbReference type="EMBL" id="KE651166">
    <property type="protein sequence ID" value="EEB05556.1"/>
    <property type="molecule type" value="Genomic_DNA"/>
</dbReference>
<dbReference type="InterPro" id="IPR007148">
    <property type="entry name" value="SSU_processome_Utp12"/>
</dbReference>
<dbReference type="GO" id="GO:0034388">
    <property type="term" value="C:Pwp2p-containing subcomplex of 90S preribosome"/>
    <property type="evidence" value="ECO:0000318"/>
    <property type="project" value="GO_Central"/>
</dbReference>
<evidence type="ECO:0000256" key="2">
    <source>
        <dbReference type="ARBA" id="ARBA00010226"/>
    </source>
</evidence>
<dbReference type="GO" id="GO:0000480">
    <property type="term" value="P:endonucleolytic cleavage in 5'-ETS of tricistronic rRNA transcript (SSU-rRNA, 5.8S rRNA, LSU-rRNA)"/>
    <property type="evidence" value="ECO:0007669"/>
    <property type="project" value="EnsemblFungi"/>
</dbReference>
<keyword evidence="4 7" id="KW-0853">WD repeat</keyword>
<dbReference type="GO" id="GO:0000920">
    <property type="term" value="P:septum digestion after cytokinesis"/>
    <property type="evidence" value="ECO:0007669"/>
    <property type="project" value="EnsemblFungi"/>
</dbReference>
<evidence type="ECO:0000313" key="11">
    <source>
        <dbReference type="Proteomes" id="UP000001744"/>
    </source>
</evidence>
<evidence type="ECO:0000256" key="4">
    <source>
        <dbReference type="ARBA" id="ARBA00022574"/>
    </source>
</evidence>
<protein>
    <submittedName>
        <fullName evidence="9">U3 snoRNP-associated protein Utp1</fullName>
    </submittedName>
</protein>
<dbReference type="SUPFAM" id="SSF50998">
    <property type="entry name" value="Quinoprotein alcohol dehydrogenase-like"/>
    <property type="match status" value="1"/>
</dbReference>
<dbReference type="GeneID" id="7051268"/>
<dbReference type="InterPro" id="IPR019775">
    <property type="entry name" value="WD40_repeat_CS"/>
</dbReference>
<proteinExistence type="inferred from homology"/>
<evidence type="ECO:0000256" key="5">
    <source>
        <dbReference type="ARBA" id="ARBA00022737"/>
    </source>
</evidence>
<dbReference type="InterPro" id="IPR027145">
    <property type="entry name" value="PWP2"/>
</dbReference>
<dbReference type="AlphaFoldDB" id="B6JW05"/>
<dbReference type="GO" id="GO:0030010">
    <property type="term" value="P:establishment of cell polarity"/>
    <property type="evidence" value="ECO:0007669"/>
    <property type="project" value="EnsemblFungi"/>
</dbReference>
<evidence type="ECO:0000313" key="9">
    <source>
        <dbReference type="EMBL" id="EEB05556.1"/>
    </source>
</evidence>
<keyword evidence="11" id="KW-1185">Reference proteome</keyword>
<gene>
    <name evidence="10" type="primary">pwp2</name>
    <name evidence="9" type="ORF">SJAG_00572</name>
</gene>
<dbReference type="FunFam" id="2.130.10.10:FF:000602">
    <property type="entry name" value="Periodic tryptophan protein 2"/>
    <property type="match status" value="1"/>
</dbReference>
<dbReference type="Proteomes" id="UP000001744">
    <property type="component" value="Unassembled WGS sequence"/>
</dbReference>
<name>B6JW05_SCHJY</name>
<feature type="repeat" description="WD" evidence="7">
    <location>
        <begin position="336"/>
        <end position="377"/>
    </location>
</feature>
<dbReference type="InterPro" id="IPR011044">
    <property type="entry name" value="Quino_amine_DH_bsu"/>
</dbReference>
<dbReference type="GO" id="GO:0005737">
    <property type="term" value="C:cytoplasm"/>
    <property type="evidence" value="ECO:0007669"/>
    <property type="project" value="EnsemblFungi"/>
</dbReference>
<dbReference type="HOGENOM" id="CLU_010458_0_0_1"/>
<dbReference type="GO" id="GO:0000472">
    <property type="term" value="P:endonucleolytic cleavage to generate mature 5'-end of SSU-rRNA from (SSU-rRNA, 5.8S rRNA, LSU-rRNA)"/>
    <property type="evidence" value="ECO:0007669"/>
    <property type="project" value="EnsemblFungi"/>
</dbReference>
<keyword evidence="6" id="KW-0539">Nucleus</keyword>
<feature type="repeat" description="WD" evidence="7">
    <location>
        <begin position="378"/>
        <end position="419"/>
    </location>
</feature>
<dbReference type="PROSITE" id="PS50082">
    <property type="entry name" value="WD_REPEATS_2"/>
    <property type="match status" value="6"/>
</dbReference>
<dbReference type="InterPro" id="IPR001680">
    <property type="entry name" value="WD40_rpt"/>
</dbReference>
<dbReference type="InterPro" id="IPR036322">
    <property type="entry name" value="WD40_repeat_dom_sf"/>
</dbReference>
<dbReference type="InterPro" id="IPR011047">
    <property type="entry name" value="Quinoprotein_ADH-like_sf"/>
</dbReference>
<dbReference type="VEuPathDB" id="FungiDB:SJAG_00572"/>
<sequence>MKTDFQFSNFLGTVYTKGNLVFTPDGFTVLSPVGNRVTAFNLKDNKSFTFPFENRKNITQIALSPQATLMMTVDEDGRAILSNFVRRNALYYFNFKSPVRAIEFAPNGRYFAVAIGKLVQVWRTPNASDDLEFAPFVKHREYTGHFDDITSLGWSADSRFFLSTSKDLTVRLHSVDPVEGFHPCALTGHKNTVVRAFFSQDQQTIYSVSKDGACFRWNYSPLFQAGEVIDEEAEGIENRTHIWMIKDRHYFMQQNSFLRSAAFHPATNLLVVGFSNGLFSLYEMPSFNMLYQLSVAQSSIDTISIDKRGEWIAIGSSKLGQLLVWEWQSESYILKQQAHYDVLSSLAYSPDGQRVVTSADDGKLKLWDLHSGFSIVTFTQHTAAVTGICFAKRGNVLFSSSLDGSVRAWDLIRYRNFRTFTAPSRVQFSCVAVDPAGEIVCAGSQDTFEIYMWSVQTGQLLERLAGHQGPISTLSFSNDSGVLASGSWDKTVRVWDIFKRSGIVEPLPMPSDVLSIAFRPDGKELCVATLDGQLSFWDVDNARQLSLIDGRKDLSGGRKANDARSAENSTSNKTFTSICYTADGSCVLTAGTSKYICLYDVATSILVKKFQISKNESLDGVKEMLNSKDMTEAGPMSLIDTQGEASDLEDRIDNSLPGATRGDLSSRRVRPEAMCRCIQFSPGGESFAAASTEGLVVYSLNNALVFDPFNLDIDITPETIAAASAEGEHLLALVMALRLNEHNVVMKVYESIPIEDIEHVARELPVMYLKQFINYISEFSHETPHIEYHLRWLKALLAHHGPLLKMRSFEYSGQLTSVRKNLVLFGKKIEQLARKNEYQLDFVLDKMTAAQADGINSDEMAVDAA</sequence>
<feature type="repeat" description="WD" evidence="7">
    <location>
        <begin position="142"/>
        <end position="172"/>
    </location>
</feature>
<feature type="domain" description="Small-subunit processome Utp12" evidence="8">
    <location>
        <begin position="740"/>
        <end position="844"/>
    </location>
</feature>
<dbReference type="SUPFAM" id="SSF50978">
    <property type="entry name" value="WD40 repeat-like"/>
    <property type="match status" value="1"/>
</dbReference>
<feature type="repeat" description="WD" evidence="7">
    <location>
        <begin position="513"/>
        <end position="547"/>
    </location>
</feature>
<dbReference type="InterPro" id="IPR015943">
    <property type="entry name" value="WD40/YVTN_repeat-like_dom_sf"/>
</dbReference>
<dbReference type="Gene3D" id="2.130.10.10">
    <property type="entry name" value="YVTN repeat-like/Quinoprotein amine dehydrogenase"/>
    <property type="match status" value="3"/>
</dbReference>
<dbReference type="GO" id="GO:0000462">
    <property type="term" value="P:maturation of SSU-rRNA from tricistronic rRNA transcript (SSU-rRNA, 5.8S rRNA, LSU-rRNA)"/>
    <property type="evidence" value="ECO:0000318"/>
    <property type="project" value="GO_Central"/>
</dbReference>
<comment type="similarity">
    <text evidence="2">Belongs to the WD repeat PWP2 family.</text>
</comment>
<dbReference type="GO" id="GO:0000447">
    <property type="term" value="P:endonucleolytic cleavage in ITS1 to separate SSU-rRNA from 5.8S rRNA and LSU-rRNA from tricistronic rRNA transcript (SSU-rRNA, 5.8S rRNA, LSU-rRNA)"/>
    <property type="evidence" value="ECO:0007669"/>
    <property type="project" value="EnsemblFungi"/>
</dbReference>
<dbReference type="PRINTS" id="PR00320">
    <property type="entry name" value="GPROTEINBRPT"/>
</dbReference>
<accession>B6JW05</accession>
<comment type="subcellular location">
    <subcellularLocation>
        <location evidence="1">Nucleus</location>
        <location evidence="1">Nucleolus</location>
    </subcellularLocation>
</comment>
<dbReference type="STRING" id="402676.B6JW05"/>
<dbReference type="GO" id="GO:0032040">
    <property type="term" value="C:small-subunit processome"/>
    <property type="evidence" value="ECO:0000318"/>
    <property type="project" value="GO_Central"/>
</dbReference>
<dbReference type="eggNOG" id="KOG0291">
    <property type="taxonomic scope" value="Eukaryota"/>
</dbReference>
<dbReference type="CDD" id="cd00200">
    <property type="entry name" value="WD40"/>
    <property type="match status" value="1"/>
</dbReference>
<dbReference type="JaponicusDB" id="SJAG_00572">
    <property type="gene designation" value="pwp2"/>
</dbReference>
<evidence type="ECO:0000313" key="10">
    <source>
        <dbReference type="JaponicusDB" id="SJAG_00572"/>
    </source>
</evidence>
<feature type="repeat" description="WD" evidence="7">
    <location>
        <begin position="464"/>
        <end position="497"/>
    </location>
</feature>
<dbReference type="InterPro" id="IPR020472">
    <property type="entry name" value="WD40_PAC1"/>
</dbReference>
<keyword evidence="3" id="KW-0597">Phosphoprotein</keyword>
<dbReference type="OMA" id="VYEWQSE"/>
<dbReference type="SMART" id="SM00320">
    <property type="entry name" value="WD40"/>
    <property type="match status" value="13"/>
</dbReference>
<dbReference type="PROSITE" id="PS00678">
    <property type="entry name" value="WD_REPEATS_1"/>
    <property type="match status" value="3"/>
</dbReference>
<dbReference type="GO" id="GO:0000028">
    <property type="term" value="P:ribosomal small subunit assembly"/>
    <property type="evidence" value="ECO:0000318"/>
    <property type="project" value="GO_Central"/>
</dbReference>